<dbReference type="HOGENOM" id="CLU_3047216_0_0_4"/>
<sequence length="54" mass="5801">MPRPRPPDADPATERGPCHVRPADAPWRRDAFAGQLPQHASPAGLAAPSKPFHP</sequence>
<name>F6G8F7_RALS8</name>
<reference evidence="2 3" key="1">
    <citation type="journal article" date="2011" name="J. Bacteriol.">
        <title>Complete genome sequence of the plant pathogen Ralstonia solanacearum strain Po82.</title>
        <authorList>
            <person name="Xu J."/>
            <person name="Zheng H.J."/>
            <person name="Liu L."/>
            <person name="Pan Z.C."/>
            <person name="Prior P."/>
            <person name="Tang B."/>
            <person name="Xu J.S."/>
            <person name="Zhang H."/>
            <person name="Tian Q."/>
            <person name="Zhang L.Q."/>
            <person name="Feng J."/>
        </authorList>
    </citation>
    <scope>NUCLEOTIDE SEQUENCE [LARGE SCALE GENOMIC DNA]</scope>
    <source>
        <strain evidence="3">Po82</strain>
    </source>
</reference>
<keyword evidence="2" id="KW-0614">Plasmid</keyword>
<feature type="compositionally biased region" description="Basic and acidic residues" evidence="1">
    <location>
        <begin position="1"/>
        <end position="17"/>
    </location>
</feature>
<evidence type="ECO:0000313" key="2">
    <source>
        <dbReference type="EMBL" id="AEG70988.1"/>
    </source>
</evidence>
<proteinExistence type="predicted"/>
<dbReference type="KEGG" id="rsn:RSPO_m00347"/>
<accession>F6G8F7</accession>
<gene>
    <name evidence="2" type="ordered locus">RSPO_m00347</name>
</gene>
<dbReference type="AlphaFoldDB" id="F6G8F7"/>
<dbReference type="PATRIC" id="fig|1031711.3.peg.3602"/>
<protein>
    <submittedName>
        <fullName evidence="2">Uncharacterized protein</fullName>
    </submittedName>
</protein>
<dbReference type="Proteomes" id="UP000007953">
    <property type="component" value="Plasmid megaplasmid"/>
</dbReference>
<geneLocation type="plasmid" evidence="3"/>
<feature type="region of interest" description="Disordered" evidence="1">
    <location>
        <begin position="1"/>
        <end position="54"/>
    </location>
</feature>
<evidence type="ECO:0000313" key="3">
    <source>
        <dbReference type="Proteomes" id="UP000007953"/>
    </source>
</evidence>
<evidence type="ECO:0000256" key="1">
    <source>
        <dbReference type="SAM" id="MobiDB-lite"/>
    </source>
</evidence>
<dbReference type="EMBL" id="CP002820">
    <property type="protein sequence ID" value="AEG70988.1"/>
    <property type="molecule type" value="Genomic_DNA"/>
</dbReference>
<organism evidence="2 3">
    <name type="scientific">Ralstonia solanacearum (strain Po82)</name>
    <dbReference type="NCBI Taxonomy" id="1031711"/>
    <lineage>
        <taxon>Bacteria</taxon>
        <taxon>Pseudomonadati</taxon>
        <taxon>Pseudomonadota</taxon>
        <taxon>Betaproteobacteria</taxon>
        <taxon>Burkholderiales</taxon>
        <taxon>Burkholderiaceae</taxon>
        <taxon>Ralstonia</taxon>
        <taxon>Ralstonia solanacearum species complex</taxon>
    </lineage>
</organism>